<gene>
    <name evidence="1" type="ORF">RN001_001924</name>
</gene>
<sequence>MVCAACFQCIAFADGSCTKLCRNAIPNGSCEEYGQTRLVIPPSSVLPYFDTSQEKCYVQVLKHTTKTYKNNIFLGIDGGKWYDAKRKLIPIASTSSAVTIEDFQSNKWTKFPAQPIPHYVNKGHIYIYIVGTHFETEDYEAGEITGITEKPFRRGTQYVDSDHIHKVYDAKDGK</sequence>
<proteinExistence type="predicted"/>
<reference evidence="2" key="1">
    <citation type="submission" date="2023-01" db="EMBL/GenBank/DDBJ databases">
        <title>Key to firefly adult light organ development and bioluminescence: homeobox transcription factors regulate luciferase expression and transportation to peroxisome.</title>
        <authorList>
            <person name="Fu X."/>
        </authorList>
    </citation>
    <scope>NUCLEOTIDE SEQUENCE [LARGE SCALE GENOMIC DNA]</scope>
</reference>
<accession>A0AAN7PGP9</accession>
<dbReference type="Proteomes" id="UP001353858">
    <property type="component" value="Unassembled WGS sequence"/>
</dbReference>
<evidence type="ECO:0000313" key="2">
    <source>
        <dbReference type="Proteomes" id="UP001353858"/>
    </source>
</evidence>
<protein>
    <submittedName>
        <fullName evidence="1">Uncharacterized protein</fullName>
    </submittedName>
</protein>
<organism evidence="1 2">
    <name type="scientific">Aquatica leii</name>
    <dbReference type="NCBI Taxonomy" id="1421715"/>
    <lineage>
        <taxon>Eukaryota</taxon>
        <taxon>Metazoa</taxon>
        <taxon>Ecdysozoa</taxon>
        <taxon>Arthropoda</taxon>
        <taxon>Hexapoda</taxon>
        <taxon>Insecta</taxon>
        <taxon>Pterygota</taxon>
        <taxon>Neoptera</taxon>
        <taxon>Endopterygota</taxon>
        <taxon>Coleoptera</taxon>
        <taxon>Polyphaga</taxon>
        <taxon>Elateriformia</taxon>
        <taxon>Elateroidea</taxon>
        <taxon>Lampyridae</taxon>
        <taxon>Luciolinae</taxon>
        <taxon>Aquatica</taxon>
    </lineage>
</organism>
<name>A0AAN7PGP9_9COLE</name>
<evidence type="ECO:0000313" key="1">
    <source>
        <dbReference type="EMBL" id="KAK4885653.1"/>
    </source>
</evidence>
<keyword evidence="2" id="KW-1185">Reference proteome</keyword>
<dbReference type="EMBL" id="JARPUR010000001">
    <property type="protein sequence ID" value="KAK4885653.1"/>
    <property type="molecule type" value="Genomic_DNA"/>
</dbReference>
<dbReference type="AlphaFoldDB" id="A0AAN7PGP9"/>
<comment type="caution">
    <text evidence="1">The sequence shown here is derived from an EMBL/GenBank/DDBJ whole genome shotgun (WGS) entry which is preliminary data.</text>
</comment>